<sequence length="120" mass="13867">MMVKSNHANNLIDNVSKELLFEGYLSGFRYYSATDQEWEIMRQNLKLIRHTTNVHDENAIAVFANSKMIGYVPKTHSKKIASYIDKGDNIIPELVNVNPSAEAQEKVYFKIWNYKVNLQA</sequence>
<evidence type="ECO:0000313" key="5">
    <source>
        <dbReference type="Proteomes" id="UP000179797"/>
    </source>
</evidence>
<evidence type="ECO:0000256" key="2">
    <source>
        <dbReference type="ARBA" id="ARBA00022801"/>
    </source>
</evidence>
<dbReference type="SMART" id="SM00910">
    <property type="entry name" value="HIRAN"/>
    <property type="match status" value="1"/>
</dbReference>
<dbReference type="GO" id="GO:0008270">
    <property type="term" value="F:zinc ion binding"/>
    <property type="evidence" value="ECO:0007669"/>
    <property type="project" value="InterPro"/>
</dbReference>
<protein>
    <recommendedName>
        <fullName evidence="3">HIRAN domain-containing protein</fullName>
    </recommendedName>
</protein>
<comment type="caution">
    <text evidence="4">The sequence shown here is derived from an EMBL/GenBank/DDBJ whole genome shotgun (WGS) entry which is preliminary data.</text>
</comment>
<gene>
    <name evidence="4" type="ORF">NH26_05455</name>
</gene>
<organism evidence="4 5">
    <name type="scientific">Flammeovirga pacifica</name>
    <dbReference type="NCBI Taxonomy" id="915059"/>
    <lineage>
        <taxon>Bacteria</taxon>
        <taxon>Pseudomonadati</taxon>
        <taxon>Bacteroidota</taxon>
        <taxon>Cytophagia</taxon>
        <taxon>Cytophagales</taxon>
        <taxon>Flammeovirgaceae</taxon>
        <taxon>Flammeovirga</taxon>
    </lineage>
</organism>
<evidence type="ECO:0000259" key="3">
    <source>
        <dbReference type="SMART" id="SM00910"/>
    </source>
</evidence>
<feature type="domain" description="HIRAN" evidence="3">
    <location>
        <begin position="18"/>
        <end position="115"/>
    </location>
</feature>
<dbReference type="GO" id="GO:0003676">
    <property type="term" value="F:nucleic acid binding"/>
    <property type="evidence" value="ECO:0007669"/>
    <property type="project" value="InterPro"/>
</dbReference>
<dbReference type="Pfam" id="PF08797">
    <property type="entry name" value="HIRAN"/>
    <property type="match status" value="1"/>
</dbReference>
<dbReference type="GO" id="GO:0016818">
    <property type="term" value="F:hydrolase activity, acting on acid anhydrides, in phosphorus-containing anhydrides"/>
    <property type="evidence" value="ECO:0007669"/>
    <property type="project" value="InterPro"/>
</dbReference>
<reference evidence="4 5" key="1">
    <citation type="journal article" date="2012" name="Int. J. Syst. Evol. Microbiol.">
        <title>Flammeovirga pacifica sp. nov., isolated from deep-sea sediment.</title>
        <authorList>
            <person name="Xu H."/>
            <person name="Fu Y."/>
            <person name="Yang N."/>
            <person name="Ding Z."/>
            <person name="Lai Q."/>
            <person name="Zeng R."/>
        </authorList>
    </citation>
    <scope>NUCLEOTIDE SEQUENCE [LARGE SCALE GENOMIC DNA]</scope>
    <source>
        <strain evidence="5">DSM 24597 / LMG 26175 / WPAGA1</strain>
    </source>
</reference>
<dbReference type="RefSeq" id="WP_044219239.1">
    <property type="nucleotide sequence ID" value="NZ_JRYR02000001.1"/>
</dbReference>
<dbReference type="EMBL" id="JRYR02000001">
    <property type="protein sequence ID" value="OHX65835.1"/>
    <property type="molecule type" value="Genomic_DNA"/>
</dbReference>
<evidence type="ECO:0000256" key="1">
    <source>
        <dbReference type="ARBA" id="ARBA00022723"/>
    </source>
</evidence>
<dbReference type="InterPro" id="IPR014905">
    <property type="entry name" value="HIRAN"/>
</dbReference>
<dbReference type="AlphaFoldDB" id="A0A1S1YY76"/>
<proteinExistence type="predicted"/>
<name>A0A1S1YY76_FLAPC</name>
<keyword evidence="1" id="KW-0479">Metal-binding</keyword>
<evidence type="ECO:0000313" key="4">
    <source>
        <dbReference type="EMBL" id="OHX65835.1"/>
    </source>
</evidence>
<dbReference type="Proteomes" id="UP000179797">
    <property type="component" value="Unassembled WGS sequence"/>
</dbReference>
<dbReference type="OrthoDB" id="980047at2"/>
<accession>A0A1S1YY76</accession>
<keyword evidence="5" id="KW-1185">Reference proteome</keyword>
<dbReference type="Gene3D" id="3.30.70.2330">
    <property type="match status" value="1"/>
</dbReference>
<keyword evidence="2" id="KW-0378">Hydrolase</keyword>